<feature type="domain" description="Exonuclease" evidence="8">
    <location>
        <begin position="290"/>
        <end position="452"/>
    </location>
</feature>
<evidence type="ECO:0000256" key="6">
    <source>
        <dbReference type="ARBA" id="ARBA00023242"/>
    </source>
</evidence>
<evidence type="ECO:0000256" key="3">
    <source>
        <dbReference type="ARBA" id="ARBA00022722"/>
    </source>
</evidence>
<dbReference type="GO" id="GO:0003676">
    <property type="term" value="F:nucleic acid binding"/>
    <property type="evidence" value="ECO:0007669"/>
    <property type="project" value="InterPro"/>
</dbReference>
<dbReference type="EMBL" id="AOGT01002398">
    <property type="protein sequence ID" value="EMG45657.1"/>
    <property type="molecule type" value="Genomic_DNA"/>
</dbReference>
<keyword evidence="3" id="KW-0540">Nuclease</keyword>
<dbReference type="SMART" id="SM00479">
    <property type="entry name" value="EXOIII"/>
    <property type="match status" value="1"/>
</dbReference>
<dbReference type="STRING" id="1245528.M3HEL1"/>
<comment type="similarity">
    <text evidence="2">Belongs to the REXO1/REXO3 family.</text>
</comment>
<evidence type="ECO:0000256" key="1">
    <source>
        <dbReference type="ARBA" id="ARBA00004123"/>
    </source>
</evidence>
<keyword evidence="5" id="KW-0269">Exonuclease</keyword>
<dbReference type="GO" id="GO:0004527">
    <property type="term" value="F:exonuclease activity"/>
    <property type="evidence" value="ECO:0007669"/>
    <property type="project" value="UniProtKB-KW"/>
</dbReference>
<comment type="subcellular location">
    <subcellularLocation>
        <location evidence="1">Nucleus</location>
    </subcellularLocation>
</comment>
<dbReference type="PANTHER" id="PTHR12801">
    <property type="entry name" value="RNA EXONUCLEASE REXO1 / RECO3 FAMILY MEMBER-RELATED"/>
    <property type="match status" value="1"/>
</dbReference>
<dbReference type="InterPro" id="IPR036397">
    <property type="entry name" value="RNaseH_sf"/>
</dbReference>
<dbReference type="GO" id="GO:0005634">
    <property type="term" value="C:nucleus"/>
    <property type="evidence" value="ECO:0007669"/>
    <property type="project" value="UniProtKB-SubCell"/>
</dbReference>
<dbReference type="InterPro" id="IPR047021">
    <property type="entry name" value="REXO1/3/4-like"/>
</dbReference>
<dbReference type="Pfam" id="PF00929">
    <property type="entry name" value="RNase_T"/>
    <property type="match status" value="1"/>
</dbReference>
<dbReference type="InterPro" id="IPR013520">
    <property type="entry name" value="Ribonucl_H"/>
</dbReference>
<evidence type="ECO:0000259" key="8">
    <source>
        <dbReference type="SMART" id="SM00479"/>
    </source>
</evidence>
<feature type="region of interest" description="Disordered" evidence="7">
    <location>
        <begin position="66"/>
        <end position="99"/>
    </location>
</feature>
<comment type="caution">
    <text evidence="9">The sequence shown here is derived from an EMBL/GenBank/DDBJ whole genome shotgun (WGS) entry which is preliminary data.</text>
</comment>
<sequence length="645" mass="73773">MNPDVEVGDPLSNSTARLSICQADIDNMGDDNPRLQVKELLRKEGNVSRRDSAVSLNSFVEDDQAKKLTEKRRRSSVQSFNTTQQQPPKREKIHKRKLKKISQPPSLLLQLDKYKNDAKKDQNNDEGDHVRFPFKNLRSLVLDVFKASPGTRLKWCSVGNGEKIPTVCVCFVPGLQLEQDAKDDMEQQKPISNLKKFDELPFIYDTFPTYIRTLSPGNKDSIHSPLQTITNVPLTKNEKKTLLDQSKTDKITIRDLLLSQRDLEEHNYPLQLSNDLWEETQPPSTPGESHIYALDCEFCKAGNIHVLTRISLIDFNGEVVFDELVQPAEEITDYVTRYSGITEELLEGVTTTISDIQQLFLEKVSSEDILVGHSLESDLHVMKIKHTKVVDTAVVFEHNRGPPSKPSLRWLADKYLGRSIQCGEDKGEGHSSIEDARACLDLVKKKIVEGKLFGKNVGEVPIFQKLTKNPNYSGDFKSLWLGYSQVKEQASLNEAMNLTKLNLKSDDEIVENFVKEIPSKKFAVVTLRDLEFNSQWGNSPEYYTGDLDYDIEKSMKRTNDRLAKMYEALPDYSLFICYSQSGDPREMFRLQTVRRNYQRLEKEGYDVTQLSSEENWPFSKKELLMEKTALARESLTFIKLKVPEN</sequence>
<dbReference type="InterPro" id="IPR012337">
    <property type="entry name" value="RNaseH-like_sf"/>
</dbReference>
<dbReference type="eggNOG" id="KOG2248">
    <property type="taxonomic scope" value="Eukaryota"/>
</dbReference>
<dbReference type="AlphaFoldDB" id="M3HEL1"/>
<reference evidence="9 10" key="1">
    <citation type="submission" date="2013-02" db="EMBL/GenBank/DDBJ databases">
        <title>Genome sequence of Candida maltosa Xu316, a potential industrial strain for xylitol and ethanol production.</title>
        <authorList>
            <person name="Yu J."/>
            <person name="Wang Q."/>
            <person name="Geng X."/>
            <person name="Bao W."/>
            <person name="He P."/>
            <person name="Cai J."/>
        </authorList>
    </citation>
    <scope>NUCLEOTIDE SEQUENCE [LARGE SCALE GENOMIC DNA]</scope>
    <source>
        <strain evidence="10">Xu316</strain>
    </source>
</reference>
<evidence type="ECO:0000256" key="2">
    <source>
        <dbReference type="ARBA" id="ARBA00006357"/>
    </source>
</evidence>
<dbReference type="Gene3D" id="3.30.420.10">
    <property type="entry name" value="Ribonuclease H-like superfamily/Ribonuclease H"/>
    <property type="match status" value="1"/>
</dbReference>
<evidence type="ECO:0000313" key="9">
    <source>
        <dbReference type="EMBL" id="EMG45657.1"/>
    </source>
</evidence>
<dbReference type="PANTHER" id="PTHR12801:SF115">
    <property type="entry name" value="FI18136P1-RELATED"/>
    <property type="match status" value="1"/>
</dbReference>
<evidence type="ECO:0000256" key="4">
    <source>
        <dbReference type="ARBA" id="ARBA00022801"/>
    </source>
</evidence>
<protein>
    <recommendedName>
        <fullName evidence="8">Exonuclease domain-containing protein</fullName>
    </recommendedName>
</protein>
<dbReference type="CDD" id="cd06145">
    <property type="entry name" value="REX1_like"/>
    <property type="match status" value="1"/>
</dbReference>
<dbReference type="InterPro" id="IPR034922">
    <property type="entry name" value="REX1-like_exo"/>
</dbReference>
<keyword evidence="6" id="KW-0539">Nucleus</keyword>
<dbReference type="SUPFAM" id="SSF53098">
    <property type="entry name" value="Ribonuclease H-like"/>
    <property type="match status" value="1"/>
</dbReference>
<dbReference type="OMA" id="HKAGPPF"/>
<gene>
    <name evidence="9" type="ORF">G210_4150</name>
</gene>
<name>M3HEL1_CANMX</name>
<evidence type="ECO:0000256" key="7">
    <source>
        <dbReference type="SAM" id="MobiDB-lite"/>
    </source>
</evidence>
<dbReference type="FunFam" id="3.30.420.10:FF:000019">
    <property type="entry name" value="RNA exonuclease NEF-sp"/>
    <property type="match status" value="1"/>
</dbReference>
<dbReference type="Proteomes" id="UP000011777">
    <property type="component" value="Unassembled WGS sequence"/>
</dbReference>
<proteinExistence type="inferred from homology"/>
<accession>M3HEL1</accession>
<keyword evidence="10" id="KW-1185">Reference proteome</keyword>
<organism evidence="9 10">
    <name type="scientific">Candida maltosa (strain Xu316)</name>
    <name type="common">Yeast</name>
    <dbReference type="NCBI Taxonomy" id="1245528"/>
    <lineage>
        <taxon>Eukaryota</taxon>
        <taxon>Fungi</taxon>
        <taxon>Dikarya</taxon>
        <taxon>Ascomycota</taxon>
        <taxon>Saccharomycotina</taxon>
        <taxon>Pichiomycetes</taxon>
        <taxon>Debaryomycetaceae</taxon>
        <taxon>Candida/Lodderomyces clade</taxon>
        <taxon>Candida</taxon>
    </lineage>
</organism>
<dbReference type="OrthoDB" id="206335at2759"/>
<evidence type="ECO:0000256" key="5">
    <source>
        <dbReference type="ARBA" id="ARBA00022839"/>
    </source>
</evidence>
<feature type="compositionally biased region" description="Polar residues" evidence="7">
    <location>
        <begin position="76"/>
        <end position="87"/>
    </location>
</feature>
<dbReference type="HOGENOM" id="CLU_008679_2_0_1"/>
<keyword evidence="4" id="KW-0378">Hydrolase</keyword>
<evidence type="ECO:0000313" key="10">
    <source>
        <dbReference type="Proteomes" id="UP000011777"/>
    </source>
</evidence>